<dbReference type="SUPFAM" id="SSF48403">
    <property type="entry name" value="Ankyrin repeat"/>
    <property type="match status" value="1"/>
</dbReference>
<evidence type="ECO:0000259" key="1">
    <source>
        <dbReference type="PROSITE" id="PS50181"/>
    </source>
</evidence>
<dbReference type="InterPro" id="IPR001810">
    <property type="entry name" value="F-box_dom"/>
</dbReference>
<dbReference type="InterPro" id="IPR036770">
    <property type="entry name" value="Ankyrin_rpt-contain_sf"/>
</dbReference>
<evidence type="ECO:0000313" key="2">
    <source>
        <dbReference type="EMBL" id="KAK1846256.1"/>
    </source>
</evidence>
<organism evidence="2 3">
    <name type="scientific">Colletotrichum chrysophilum</name>
    <dbReference type="NCBI Taxonomy" id="1836956"/>
    <lineage>
        <taxon>Eukaryota</taxon>
        <taxon>Fungi</taxon>
        <taxon>Dikarya</taxon>
        <taxon>Ascomycota</taxon>
        <taxon>Pezizomycotina</taxon>
        <taxon>Sordariomycetes</taxon>
        <taxon>Hypocreomycetidae</taxon>
        <taxon>Glomerellales</taxon>
        <taxon>Glomerellaceae</taxon>
        <taxon>Colletotrichum</taxon>
        <taxon>Colletotrichum gloeosporioides species complex</taxon>
    </lineage>
</organism>
<dbReference type="AlphaFoldDB" id="A0AAD9EIP9"/>
<evidence type="ECO:0000313" key="3">
    <source>
        <dbReference type="Proteomes" id="UP001243330"/>
    </source>
</evidence>
<keyword evidence="3" id="KW-1185">Reference proteome</keyword>
<protein>
    <recommendedName>
        <fullName evidence="1">F-box domain-containing protein</fullName>
    </recommendedName>
</protein>
<feature type="domain" description="F-box" evidence="1">
    <location>
        <begin position="34"/>
        <end position="80"/>
    </location>
</feature>
<reference evidence="2" key="1">
    <citation type="submission" date="2023-01" db="EMBL/GenBank/DDBJ databases">
        <title>Colletotrichum chrysophilum M932 genome sequence.</title>
        <authorList>
            <person name="Baroncelli R."/>
        </authorList>
    </citation>
    <scope>NUCLEOTIDE SEQUENCE</scope>
    <source>
        <strain evidence="2">M932</strain>
    </source>
</reference>
<proteinExistence type="predicted"/>
<gene>
    <name evidence="2" type="ORF">CCHR01_11095</name>
</gene>
<sequence>MRLSSSTSLPGKAPLYFPISSDKISLSWFRDHGKVPIVSLPAKAIFRIVQHLPREDAIRWARTCGYFTILLYDHFLREDVEAGHTDMLPWACRRGNQELIDACLDLGLSPSMTTQPSSEDYQHIHRVRTKQQLEQHNPHHRQHLSMVSLALIYRNYAVFRRLIDAGADLKPLENDDFVWDTTDPSVQDEKTLRSLFYYGGLRPQFERLVDNTYTDAMMQQATSDFLKFMVNKRIMVPSKRLLDIALRHERADVVSFILKSQSQGIEERCPSNCLGSSCYFGILEEVVWSPISWKSADIQECVNKQIEFLVKERRGTTENCAVKLFELVTGDPEDKEGFGKWFRLFKDAKFGKLVQRQNGFMSVAKHIIAMSGYSWSYEENFPHSTLHIPSWAGVQMIMLSMYDDRLHIFDLVPKKCSPSEHSRTINARSKLLDASNKGYMPPDSVCDGLFEDTYNYGPVGYQSFERFLADSETWPGLLFEDDWFARQVLIHLMMSRRVEHGTLCRLAGIVEHLVARGASGSVEVLPGLDTRTLLHVACKIKVAPEPYDETHLNPSCHDMQGCDSAPVGCLKNWKRQRWGSWQQEYYNLRRESLQRIIKALLKGSNVFQRDKSGKTAWRLASKSTIMLHTWVEFDQARRDLATKRRAEYLQRRVQRTRDLRKKPVFREQILGDCETCARRSRYFSSWLQKRQK</sequence>
<accession>A0AAD9EIP9</accession>
<dbReference type="EMBL" id="JAQOWY010000242">
    <property type="protein sequence ID" value="KAK1846256.1"/>
    <property type="molecule type" value="Genomic_DNA"/>
</dbReference>
<comment type="caution">
    <text evidence="2">The sequence shown here is derived from an EMBL/GenBank/DDBJ whole genome shotgun (WGS) entry which is preliminary data.</text>
</comment>
<dbReference type="PROSITE" id="PS50181">
    <property type="entry name" value="FBOX"/>
    <property type="match status" value="1"/>
</dbReference>
<name>A0AAD9EIP9_9PEZI</name>
<dbReference type="Proteomes" id="UP001243330">
    <property type="component" value="Unassembled WGS sequence"/>
</dbReference>